<dbReference type="InterPro" id="IPR051185">
    <property type="entry name" value="ASPM"/>
</dbReference>
<dbReference type="GO" id="GO:0000278">
    <property type="term" value="P:mitotic cell cycle"/>
    <property type="evidence" value="ECO:0007669"/>
    <property type="project" value="TreeGrafter"/>
</dbReference>
<dbReference type="PANTHER" id="PTHR22706:SF1">
    <property type="entry name" value="ASSEMBLY FACTOR FOR SPINDLE MICROTUBULES"/>
    <property type="match status" value="1"/>
</dbReference>
<evidence type="ECO:0000256" key="3">
    <source>
        <dbReference type="ARBA" id="ARBA00022737"/>
    </source>
</evidence>
<organism evidence="5 6">
    <name type="scientific">Drosophila rubida</name>
    <dbReference type="NCBI Taxonomy" id="30044"/>
    <lineage>
        <taxon>Eukaryota</taxon>
        <taxon>Metazoa</taxon>
        <taxon>Ecdysozoa</taxon>
        <taxon>Arthropoda</taxon>
        <taxon>Hexapoda</taxon>
        <taxon>Insecta</taxon>
        <taxon>Pterygota</taxon>
        <taxon>Neoptera</taxon>
        <taxon>Endopterygota</taxon>
        <taxon>Diptera</taxon>
        <taxon>Brachycera</taxon>
        <taxon>Muscomorpha</taxon>
        <taxon>Ephydroidea</taxon>
        <taxon>Drosophilidae</taxon>
        <taxon>Drosophila</taxon>
    </lineage>
</organism>
<dbReference type="GO" id="GO:0005516">
    <property type="term" value="F:calmodulin binding"/>
    <property type="evidence" value="ECO:0007669"/>
    <property type="project" value="UniProtKB-KW"/>
</dbReference>
<reference evidence="5" key="1">
    <citation type="journal article" date="2021" name="Mol. Ecol. Resour.">
        <title>Phylogenomic analyses of the genus Drosophila reveals genomic signals of climate adaptation.</title>
        <authorList>
            <person name="Li F."/>
            <person name="Rane R.V."/>
            <person name="Luria V."/>
            <person name="Xiong Z."/>
            <person name="Chen J."/>
            <person name="Li Z."/>
            <person name="Catullo R.A."/>
            <person name="Griffin P.C."/>
            <person name="Schiffer M."/>
            <person name="Pearce S."/>
            <person name="Lee S.F."/>
            <person name="McElroy K."/>
            <person name="Stocker A."/>
            <person name="Shirriffs J."/>
            <person name="Cockerell F."/>
            <person name="Coppin C."/>
            <person name="Sgro C.M."/>
            <person name="Karger A."/>
            <person name="Cain J.W."/>
            <person name="Weber J.A."/>
            <person name="Santpere G."/>
            <person name="Kirschner M.W."/>
            <person name="Hoffmann A.A."/>
            <person name="Oakeshott J.G."/>
            <person name="Zhang G."/>
        </authorList>
    </citation>
    <scope>NUCLEOTIDE SEQUENCE</scope>
    <source>
        <strain evidence="5">BGI-SZ-2011g</strain>
    </source>
</reference>
<keyword evidence="2" id="KW-0963">Cytoplasm</keyword>
<feature type="non-terminal residue" evidence="5">
    <location>
        <position position="1"/>
    </location>
</feature>
<proteinExistence type="predicted"/>
<keyword evidence="4" id="KW-0112">Calmodulin-binding</keyword>
<dbReference type="GO" id="GO:0007051">
    <property type="term" value="P:spindle organization"/>
    <property type="evidence" value="ECO:0007669"/>
    <property type="project" value="TreeGrafter"/>
</dbReference>
<dbReference type="InterPro" id="IPR027417">
    <property type="entry name" value="P-loop_NTPase"/>
</dbReference>
<dbReference type="PANTHER" id="PTHR22706">
    <property type="entry name" value="ASSEMBLY FACTOR FOR SPINDLE MICROTUBULES"/>
    <property type="match status" value="1"/>
</dbReference>
<dbReference type="GO" id="GO:0005737">
    <property type="term" value="C:cytoplasm"/>
    <property type="evidence" value="ECO:0007669"/>
    <property type="project" value="UniProtKB-SubCell"/>
</dbReference>
<dbReference type="SUPFAM" id="SSF52540">
    <property type="entry name" value="P-loop containing nucleoside triphosphate hydrolases"/>
    <property type="match status" value="1"/>
</dbReference>
<dbReference type="Proteomes" id="UP001200034">
    <property type="component" value="Unassembled WGS sequence"/>
</dbReference>
<comment type="caution">
    <text evidence="5">The sequence shown here is derived from an EMBL/GenBank/DDBJ whole genome shotgun (WGS) entry which is preliminary data.</text>
</comment>
<dbReference type="InterPro" id="IPR000048">
    <property type="entry name" value="IQ_motif_EF-hand-BS"/>
</dbReference>
<evidence type="ECO:0000313" key="5">
    <source>
        <dbReference type="EMBL" id="KAH8376612.1"/>
    </source>
</evidence>
<sequence>QFVAARCIQRFWRRRKALKQRDRRDWAAVEIQRWWRGFYVRHRLVKLVETMLHERLAEVYKNSAITIQSQFRGWIVRQTVHDAYSLRRMQQLAAEELLSCVAYRLHHLLRTQSIPGIYSLRDSNCLSKAEKLLTSTNFRFHNDRARYYQMNNAVLMDVRREQFLRNKYYTEVPYIGPNFNAECNAGCGVSVFGVKYLDARMYKIIQEYEKGQFDEKLRNVHRTLADRKLRKHVEDMLSRTKHISDNFCSDVIRSMRKWKIWDDNNLSISEDVFRTPELLHSFLDEAAIMIESF</sequence>
<dbReference type="PROSITE" id="PS50096">
    <property type="entry name" value="IQ"/>
    <property type="match status" value="2"/>
</dbReference>
<dbReference type="CDD" id="cd23766">
    <property type="entry name" value="IQCG"/>
    <property type="match status" value="1"/>
</dbReference>
<gene>
    <name evidence="5" type="ORF">KR093_000379</name>
</gene>
<protein>
    <recommendedName>
        <fullName evidence="7">Spermatogenesis-associated protein 17</fullName>
    </recommendedName>
</protein>
<evidence type="ECO:0000256" key="2">
    <source>
        <dbReference type="ARBA" id="ARBA00022490"/>
    </source>
</evidence>
<dbReference type="EMBL" id="JAJJHW010001127">
    <property type="protein sequence ID" value="KAH8376612.1"/>
    <property type="molecule type" value="Genomic_DNA"/>
</dbReference>
<accession>A0AAD4K320</accession>
<comment type="subcellular location">
    <subcellularLocation>
        <location evidence="1">Cytoplasm</location>
    </subcellularLocation>
</comment>
<keyword evidence="6" id="KW-1185">Reference proteome</keyword>
<feature type="non-terminal residue" evidence="5">
    <location>
        <position position="293"/>
    </location>
</feature>
<keyword evidence="3" id="KW-0677">Repeat</keyword>
<evidence type="ECO:0000313" key="6">
    <source>
        <dbReference type="Proteomes" id="UP001200034"/>
    </source>
</evidence>
<dbReference type="Pfam" id="PF00612">
    <property type="entry name" value="IQ"/>
    <property type="match status" value="2"/>
</dbReference>
<evidence type="ECO:0008006" key="7">
    <source>
        <dbReference type="Google" id="ProtNLM"/>
    </source>
</evidence>
<dbReference type="SMART" id="SM00015">
    <property type="entry name" value="IQ"/>
    <property type="match status" value="2"/>
</dbReference>
<evidence type="ECO:0000256" key="1">
    <source>
        <dbReference type="ARBA" id="ARBA00004496"/>
    </source>
</evidence>
<dbReference type="AlphaFoldDB" id="A0AAD4K320"/>
<dbReference type="GO" id="GO:0051295">
    <property type="term" value="P:establishment of meiotic spindle localization"/>
    <property type="evidence" value="ECO:0007669"/>
    <property type="project" value="TreeGrafter"/>
</dbReference>
<evidence type="ECO:0000256" key="4">
    <source>
        <dbReference type="ARBA" id="ARBA00022860"/>
    </source>
</evidence>
<dbReference type="Gene3D" id="1.20.5.190">
    <property type="match status" value="1"/>
</dbReference>
<name>A0AAD4K320_9MUSC</name>
<dbReference type="GO" id="GO:0000922">
    <property type="term" value="C:spindle pole"/>
    <property type="evidence" value="ECO:0007669"/>
    <property type="project" value="TreeGrafter"/>
</dbReference>